<dbReference type="InterPro" id="IPR013325">
    <property type="entry name" value="RNA_pol_sigma_r2"/>
</dbReference>
<dbReference type="Gene3D" id="1.10.1740.10">
    <property type="match status" value="1"/>
</dbReference>
<evidence type="ECO:0000256" key="4">
    <source>
        <dbReference type="ARBA" id="ARBA00023163"/>
    </source>
</evidence>
<protein>
    <submittedName>
        <fullName evidence="7">RNA polymerase sigma-70 factor</fullName>
    </submittedName>
</protein>
<organism evidence="7 8">
    <name type="scientific">Pedobacter panaciterrae</name>
    <dbReference type="NCBI Taxonomy" id="363849"/>
    <lineage>
        <taxon>Bacteria</taxon>
        <taxon>Pseudomonadati</taxon>
        <taxon>Bacteroidota</taxon>
        <taxon>Sphingobacteriia</taxon>
        <taxon>Sphingobacteriales</taxon>
        <taxon>Sphingobacteriaceae</taxon>
        <taxon>Pedobacter</taxon>
    </lineage>
</organism>
<evidence type="ECO:0000313" key="7">
    <source>
        <dbReference type="EMBL" id="MEJ2903430.1"/>
    </source>
</evidence>
<reference evidence="7 8" key="1">
    <citation type="submission" date="2024-03" db="EMBL/GenBank/DDBJ databases">
        <title>Sequence of Lycoming College Course Isolates.</title>
        <authorList>
            <person name="Plotts O."/>
            <person name="Newman J."/>
        </authorList>
    </citation>
    <scope>NUCLEOTIDE SEQUENCE [LARGE SCALE GENOMIC DNA]</scope>
    <source>
        <strain evidence="7 8">CJB-3</strain>
    </source>
</reference>
<dbReference type="EMBL" id="JBBEUB010000004">
    <property type="protein sequence ID" value="MEJ2903430.1"/>
    <property type="molecule type" value="Genomic_DNA"/>
</dbReference>
<feature type="domain" description="RNA polymerase sigma factor 70 region 4 type 2" evidence="6">
    <location>
        <begin position="137"/>
        <end position="179"/>
    </location>
</feature>
<dbReference type="NCBIfam" id="TIGR02985">
    <property type="entry name" value="Sig70_bacteroi1"/>
    <property type="match status" value="1"/>
</dbReference>
<evidence type="ECO:0000256" key="3">
    <source>
        <dbReference type="ARBA" id="ARBA00023082"/>
    </source>
</evidence>
<dbReference type="InterPro" id="IPR014327">
    <property type="entry name" value="RNA_pol_sigma70_bacteroid"/>
</dbReference>
<dbReference type="InterPro" id="IPR014284">
    <property type="entry name" value="RNA_pol_sigma-70_dom"/>
</dbReference>
<dbReference type="InterPro" id="IPR039425">
    <property type="entry name" value="RNA_pol_sigma-70-like"/>
</dbReference>
<gene>
    <name evidence="7" type="ORF">WAE58_13385</name>
</gene>
<dbReference type="InterPro" id="IPR007627">
    <property type="entry name" value="RNA_pol_sigma70_r2"/>
</dbReference>
<dbReference type="InterPro" id="IPR013249">
    <property type="entry name" value="RNA_pol_sigma70_r4_t2"/>
</dbReference>
<dbReference type="Pfam" id="PF08281">
    <property type="entry name" value="Sigma70_r4_2"/>
    <property type="match status" value="1"/>
</dbReference>
<dbReference type="Pfam" id="PF04542">
    <property type="entry name" value="Sigma70_r2"/>
    <property type="match status" value="1"/>
</dbReference>
<comment type="similarity">
    <text evidence="1">Belongs to the sigma-70 factor family. ECF subfamily.</text>
</comment>
<dbReference type="PANTHER" id="PTHR43133">
    <property type="entry name" value="RNA POLYMERASE ECF-TYPE SIGMA FACTO"/>
    <property type="match status" value="1"/>
</dbReference>
<dbReference type="RefSeq" id="WP_288879092.1">
    <property type="nucleotide sequence ID" value="NZ_CBFGNQ010000001.1"/>
</dbReference>
<feature type="domain" description="RNA polymerase sigma-70 region 2" evidence="5">
    <location>
        <begin position="37"/>
        <end position="102"/>
    </location>
</feature>
<sequence>MLNELFVQRMIKDYHKLSDHLLLEECRLNNLRAYDQLFERYFGKLYQFSLNYVKNSAVAEELVMDLMFNIWKKRMDLEVTGEFSAYLFTAMKNVMFNHLRKKELLTADISFLPEQAATVSHSADHRLQYKELEQVYQLKLSQLSPQRRKIFKLSREEQMTYPQIAESMNLSVNTIKTQMLVSLKYLRESLKEHIDITILLTVIIFF</sequence>
<evidence type="ECO:0000256" key="1">
    <source>
        <dbReference type="ARBA" id="ARBA00010641"/>
    </source>
</evidence>
<evidence type="ECO:0000256" key="2">
    <source>
        <dbReference type="ARBA" id="ARBA00023015"/>
    </source>
</evidence>
<dbReference type="InterPro" id="IPR036388">
    <property type="entry name" value="WH-like_DNA-bd_sf"/>
</dbReference>
<dbReference type="SUPFAM" id="SSF88946">
    <property type="entry name" value="Sigma2 domain of RNA polymerase sigma factors"/>
    <property type="match status" value="1"/>
</dbReference>
<proteinExistence type="inferred from homology"/>
<keyword evidence="4" id="KW-0804">Transcription</keyword>
<keyword evidence="8" id="KW-1185">Reference proteome</keyword>
<dbReference type="InterPro" id="IPR013324">
    <property type="entry name" value="RNA_pol_sigma_r3/r4-like"/>
</dbReference>
<keyword evidence="3" id="KW-0731">Sigma factor</keyword>
<accession>A0ABU8NPN7</accession>
<dbReference type="NCBIfam" id="TIGR02937">
    <property type="entry name" value="sigma70-ECF"/>
    <property type="match status" value="1"/>
</dbReference>
<name>A0ABU8NPN7_9SPHI</name>
<evidence type="ECO:0000313" key="8">
    <source>
        <dbReference type="Proteomes" id="UP001378956"/>
    </source>
</evidence>
<dbReference type="SUPFAM" id="SSF88659">
    <property type="entry name" value="Sigma3 and sigma4 domains of RNA polymerase sigma factors"/>
    <property type="match status" value="1"/>
</dbReference>
<comment type="caution">
    <text evidence="7">The sequence shown here is derived from an EMBL/GenBank/DDBJ whole genome shotgun (WGS) entry which is preliminary data.</text>
</comment>
<dbReference type="Proteomes" id="UP001378956">
    <property type="component" value="Unassembled WGS sequence"/>
</dbReference>
<evidence type="ECO:0000259" key="5">
    <source>
        <dbReference type="Pfam" id="PF04542"/>
    </source>
</evidence>
<dbReference type="Gene3D" id="1.10.10.10">
    <property type="entry name" value="Winged helix-like DNA-binding domain superfamily/Winged helix DNA-binding domain"/>
    <property type="match status" value="1"/>
</dbReference>
<dbReference type="PANTHER" id="PTHR43133:SF46">
    <property type="entry name" value="RNA POLYMERASE SIGMA-70 FACTOR ECF SUBFAMILY"/>
    <property type="match status" value="1"/>
</dbReference>
<keyword evidence="2" id="KW-0805">Transcription regulation</keyword>
<evidence type="ECO:0000259" key="6">
    <source>
        <dbReference type="Pfam" id="PF08281"/>
    </source>
</evidence>